<dbReference type="PRINTS" id="PR00411">
    <property type="entry name" value="PNDRDTASEI"/>
</dbReference>
<dbReference type="EMBL" id="CP003811">
    <property type="protein sequence ID" value="AIQ90584.1"/>
    <property type="molecule type" value="Genomic_DNA"/>
</dbReference>
<evidence type="ECO:0000259" key="7">
    <source>
        <dbReference type="Pfam" id="PF05199"/>
    </source>
</evidence>
<comment type="similarity">
    <text evidence="2">Belongs to the GMC oxidoreductase family.</text>
</comment>
<evidence type="ECO:0000313" key="9">
    <source>
        <dbReference type="Proteomes" id="UP000029492"/>
    </source>
</evidence>
<comment type="cofactor">
    <cofactor evidence="1">
        <name>FAD</name>
        <dbReference type="ChEBI" id="CHEBI:57692"/>
    </cofactor>
</comment>
<evidence type="ECO:0000256" key="4">
    <source>
        <dbReference type="ARBA" id="ARBA00022827"/>
    </source>
</evidence>
<evidence type="ECO:0000256" key="2">
    <source>
        <dbReference type="ARBA" id="ARBA00010790"/>
    </source>
</evidence>
<dbReference type="Proteomes" id="UP000029492">
    <property type="component" value="Chromosome"/>
</dbReference>
<dbReference type="InterPro" id="IPR051473">
    <property type="entry name" value="P2Ox-like"/>
</dbReference>
<dbReference type="eggNOG" id="COG2303">
    <property type="taxonomic scope" value="Bacteria"/>
</dbReference>
<dbReference type="Pfam" id="PF05199">
    <property type="entry name" value="GMC_oxred_C"/>
    <property type="match status" value="1"/>
</dbReference>
<dbReference type="Pfam" id="PF13450">
    <property type="entry name" value="NAD_binding_8"/>
    <property type="match status" value="1"/>
</dbReference>
<evidence type="ECO:0000259" key="6">
    <source>
        <dbReference type="Pfam" id="PF00732"/>
    </source>
</evidence>
<dbReference type="Pfam" id="PF00732">
    <property type="entry name" value="GMC_oxred_N"/>
    <property type="match status" value="1"/>
</dbReference>
<dbReference type="PANTHER" id="PTHR42784">
    <property type="entry name" value="PYRANOSE 2-OXIDASE"/>
    <property type="match status" value="1"/>
</dbReference>
<keyword evidence="5" id="KW-0560">Oxidoreductase</keyword>
<dbReference type="STRING" id="693986.MOC_2829"/>
<gene>
    <name evidence="8" type="ORF">MOC_2829</name>
</gene>
<dbReference type="InterPro" id="IPR036188">
    <property type="entry name" value="FAD/NAD-bd_sf"/>
</dbReference>
<dbReference type="InterPro" id="IPR000172">
    <property type="entry name" value="GMC_OxRdtase_N"/>
</dbReference>
<dbReference type="HOGENOM" id="CLU_008878_4_2_5"/>
<evidence type="ECO:0000313" key="8">
    <source>
        <dbReference type="EMBL" id="AIQ90584.1"/>
    </source>
</evidence>
<dbReference type="KEGG" id="mor:MOC_2829"/>
<dbReference type="PANTHER" id="PTHR42784:SF1">
    <property type="entry name" value="PYRANOSE 2-OXIDASE"/>
    <property type="match status" value="1"/>
</dbReference>
<dbReference type="RefSeq" id="WP_043388234.1">
    <property type="nucleotide sequence ID" value="NZ_CP003811.1"/>
</dbReference>
<keyword evidence="3" id="KW-0285">Flavoprotein</keyword>
<sequence length="547" mass="60824">MPGEHYDVIIVGSGPGGGTMAWRLAQTGKRILLVERGDYLLREPRNWDSQAVIVDGYYQAKETWYSSDGKSFHPGLHYYVGGNSKFYGSILFRLREKDFSEIRHQDGVAPAWPVGYDVFEPYYQAAEELFHVHGLRGEDPTEPWSTKPYAHPPVAHEPRIQELFDNLKRAGHHPFHLPVGVRLVEKDGRAVPTSPCIKCESFDGFPCPTNGKSDAQTMVVDPALRDCPNLTLLTRTYVERLVTDTSGRTVTGIVGARDGAPFEASADLVVVACGALSSALLLLRSASDRHPNGLANGSDQVGRNYMRHNNSTVLAISKIPNPTRFQKTLGLNDFYFGDPDPKDGWEFPLGHIQMVGKSDGAQIHGEGLPGFLQWFPDKPFDWIAKHSVDFWLTSEDVPLPQNRIFYKDGKVHLDLTETNVEAHKRLRQKLREICSFTDIHPHLFDRSLYLGKNVPIGGTAHQAGTLRFGEDPKTSVLDPNCKAHELDNLYVTDASFFPSIGAVNPTLTIIANALRVADHLVARMGARDAIAPPRLFDHTEPREPLPA</sequence>
<keyword evidence="9" id="KW-1185">Reference proteome</keyword>
<organism evidence="8 9">
    <name type="scientific">Methylobacterium oryzae CBMB20</name>
    <dbReference type="NCBI Taxonomy" id="693986"/>
    <lineage>
        <taxon>Bacteria</taxon>
        <taxon>Pseudomonadati</taxon>
        <taxon>Pseudomonadota</taxon>
        <taxon>Alphaproteobacteria</taxon>
        <taxon>Hyphomicrobiales</taxon>
        <taxon>Methylobacteriaceae</taxon>
        <taxon>Methylobacterium</taxon>
    </lineage>
</organism>
<accession>A0A089Q7N5</accession>
<evidence type="ECO:0000256" key="5">
    <source>
        <dbReference type="ARBA" id="ARBA00023002"/>
    </source>
</evidence>
<dbReference type="GO" id="GO:0016614">
    <property type="term" value="F:oxidoreductase activity, acting on CH-OH group of donors"/>
    <property type="evidence" value="ECO:0007669"/>
    <property type="project" value="InterPro"/>
</dbReference>
<proteinExistence type="inferred from homology"/>
<feature type="domain" description="Glucose-methanol-choline oxidoreductase N-terminal" evidence="6">
    <location>
        <begin position="198"/>
        <end position="308"/>
    </location>
</feature>
<feature type="domain" description="Glucose-methanol-choline oxidoreductase C-terminal" evidence="7">
    <location>
        <begin position="459"/>
        <end position="513"/>
    </location>
</feature>
<dbReference type="InterPro" id="IPR007867">
    <property type="entry name" value="GMC_OxRtase_C"/>
</dbReference>
<name>A0A089Q7N5_9HYPH</name>
<evidence type="ECO:0000256" key="3">
    <source>
        <dbReference type="ARBA" id="ARBA00022630"/>
    </source>
</evidence>
<dbReference type="SUPFAM" id="SSF51905">
    <property type="entry name" value="FAD/NAD(P)-binding domain"/>
    <property type="match status" value="1"/>
</dbReference>
<dbReference type="GO" id="GO:0050660">
    <property type="term" value="F:flavin adenine dinucleotide binding"/>
    <property type="evidence" value="ECO:0007669"/>
    <property type="project" value="InterPro"/>
</dbReference>
<reference evidence="8 9" key="1">
    <citation type="journal article" date="2014" name="PLoS ONE">
        <title>Genome Information of Methylobacterium oryzae, a Plant-Probiotic Methylotroph in the Phyllosphere.</title>
        <authorList>
            <person name="Kwak M.J."/>
            <person name="Jeong H."/>
            <person name="Madhaiyan M."/>
            <person name="Lee Y."/>
            <person name="Sa T.M."/>
            <person name="Oh T.K."/>
            <person name="Kim J.F."/>
        </authorList>
    </citation>
    <scope>NUCLEOTIDE SEQUENCE [LARGE SCALE GENOMIC DNA]</scope>
    <source>
        <strain evidence="8 9">CBMB20</strain>
    </source>
</reference>
<keyword evidence="4" id="KW-0274">FAD</keyword>
<dbReference type="Gene3D" id="3.50.50.60">
    <property type="entry name" value="FAD/NAD(P)-binding domain"/>
    <property type="match status" value="2"/>
</dbReference>
<evidence type="ECO:0000256" key="1">
    <source>
        <dbReference type="ARBA" id="ARBA00001974"/>
    </source>
</evidence>
<protein>
    <submittedName>
        <fullName evidence="8">Glucose-methanol-choline oxidoreductase</fullName>
    </submittedName>
</protein>
<dbReference type="AlphaFoldDB" id="A0A089Q7N5"/>